<feature type="transmembrane region" description="Helical" evidence="1">
    <location>
        <begin position="307"/>
        <end position="324"/>
    </location>
</feature>
<keyword evidence="1" id="KW-0812">Transmembrane</keyword>
<keyword evidence="1" id="KW-1133">Transmembrane helix</keyword>
<dbReference type="InterPro" id="IPR000522">
    <property type="entry name" value="ABC_transptr_permease_BtuC"/>
</dbReference>
<keyword evidence="3" id="KW-1185">Reference proteome</keyword>
<dbReference type="PANTHER" id="PTHR30472:SF25">
    <property type="entry name" value="ABC TRANSPORTER PERMEASE PROTEIN MJ0876-RELATED"/>
    <property type="match status" value="1"/>
</dbReference>
<evidence type="ECO:0000313" key="3">
    <source>
        <dbReference type="Proteomes" id="UP000726170"/>
    </source>
</evidence>
<dbReference type="Proteomes" id="UP000726170">
    <property type="component" value="Unassembled WGS sequence"/>
</dbReference>
<keyword evidence="1" id="KW-0472">Membrane</keyword>
<feature type="transmembrane region" description="Helical" evidence="1">
    <location>
        <begin position="23"/>
        <end position="45"/>
    </location>
</feature>
<feature type="transmembrane region" description="Helical" evidence="1">
    <location>
        <begin position="268"/>
        <end position="295"/>
    </location>
</feature>
<dbReference type="EMBL" id="JAHLQF010000002">
    <property type="protein sequence ID" value="MBU5484559.1"/>
    <property type="molecule type" value="Genomic_DNA"/>
</dbReference>
<reference evidence="2 3" key="1">
    <citation type="submission" date="2021-06" db="EMBL/GenBank/DDBJ databases">
        <authorList>
            <person name="Sun Q."/>
            <person name="Li D."/>
        </authorList>
    </citation>
    <scope>NUCLEOTIDE SEQUENCE [LARGE SCALE GENOMIC DNA]</scope>
    <source>
        <strain evidence="2 3">MSJ-11</strain>
    </source>
</reference>
<name>A0ABS6EH74_9CLOT</name>
<organism evidence="2 3">
    <name type="scientific">Clostridium mobile</name>
    <dbReference type="NCBI Taxonomy" id="2841512"/>
    <lineage>
        <taxon>Bacteria</taxon>
        <taxon>Bacillati</taxon>
        <taxon>Bacillota</taxon>
        <taxon>Clostridia</taxon>
        <taxon>Eubacteriales</taxon>
        <taxon>Clostridiaceae</taxon>
        <taxon>Clostridium</taxon>
    </lineage>
</organism>
<comment type="caution">
    <text evidence="2">The sequence shown here is derived from an EMBL/GenBank/DDBJ whole genome shotgun (WGS) entry which is preliminary data.</text>
</comment>
<accession>A0ABS6EH74</accession>
<dbReference type="CDD" id="cd06550">
    <property type="entry name" value="TM_ABC_iron-siderophores_like"/>
    <property type="match status" value="1"/>
</dbReference>
<feature type="transmembrane region" description="Helical" evidence="1">
    <location>
        <begin position="220"/>
        <end position="241"/>
    </location>
</feature>
<feature type="transmembrane region" description="Helical" evidence="1">
    <location>
        <begin position="116"/>
        <end position="142"/>
    </location>
</feature>
<proteinExistence type="predicted"/>
<dbReference type="PANTHER" id="PTHR30472">
    <property type="entry name" value="FERRIC ENTEROBACTIN TRANSPORT SYSTEM PERMEASE PROTEIN"/>
    <property type="match status" value="1"/>
</dbReference>
<evidence type="ECO:0000256" key="1">
    <source>
        <dbReference type="SAM" id="Phobius"/>
    </source>
</evidence>
<feature type="transmembrane region" description="Helical" evidence="1">
    <location>
        <begin position="90"/>
        <end position="110"/>
    </location>
</feature>
<feature type="transmembrane region" description="Helical" evidence="1">
    <location>
        <begin position="149"/>
        <end position="167"/>
    </location>
</feature>
<gene>
    <name evidence="2" type="ORF">KQI86_09470</name>
</gene>
<dbReference type="Pfam" id="PF01032">
    <property type="entry name" value="FecCD"/>
    <property type="match status" value="1"/>
</dbReference>
<feature type="transmembrane region" description="Helical" evidence="1">
    <location>
        <begin position="179"/>
        <end position="199"/>
    </location>
</feature>
<dbReference type="RefSeq" id="WP_216439029.1">
    <property type="nucleotide sequence ID" value="NZ_JAHLQF010000002.1"/>
</dbReference>
<protein>
    <submittedName>
        <fullName evidence="2">Iron ABC transporter permease</fullName>
    </submittedName>
</protein>
<sequence length="364" mass="39348">MNNSKMNQDYSMENIKNEYDKKIYIKCFFIFVSLLVLVFCILFSVTIGSADISIGEVKDVILSTIFRNLKFNDQNSLQKKIIILLRMPRVILAVLAGAGLSVSGVIMQAITQNPLVSPFTIGISSAAVFGASLSIVLGIGFYAGTMGGVVLNAFIFSLLCALLVYGISNKVGMTPESLILTGISINYLFSALSATMQFFSKEHQLAAVVQWTFGSVNGATWTQVALVSVVLAVSFPILYYYSWIFNAMSSSGDEVAKGFGIKPSKVRAITGIITVFVTSAIISFTGVIGFIGLVGPHIARLAVGSDHRFLIPYSAIFGAILLLISDTIGRTILSPVIIPVGIVISFLGVPLFINLILTRRKEYF</sequence>
<evidence type="ECO:0000313" key="2">
    <source>
        <dbReference type="EMBL" id="MBU5484559.1"/>
    </source>
</evidence>
<feature type="transmembrane region" description="Helical" evidence="1">
    <location>
        <begin position="336"/>
        <end position="357"/>
    </location>
</feature>